<reference evidence="1 2" key="1">
    <citation type="submission" date="2021-05" db="EMBL/GenBank/DDBJ databases">
        <title>The draft genome of Geobacter luticola JCM 17780.</title>
        <authorList>
            <person name="Xu Z."/>
            <person name="Masuda Y."/>
            <person name="Itoh H."/>
            <person name="Senoo K."/>
        </authorList>
    </citation>
    <scope>NUCLEOTIDE SEQUENCE [LARGE SCALE GENOMIC DNA]</scope>
    <source>
        <strain evidence="1 2">JCM 17780</strain>
    </source>
</reference>
<proteinExistence type="predicted"/>
<gene>
    <name evidence="1" type="ORF">KI810_14570</name>
</gene>
<name>A0ABS5SHY8_9BACT</name>
<evidence type="ECO:0000313" key="2">
    <source>
        <dbReference type="Proteomes" id="UP000756860"/>
    </source>
</evidence>
<evidence type="ECO:0000313" key="1">
    <source>
        <dbReference type="EMBL" id="MBT0654286.1"/>
    </source>
</evidence>
<accession>A0ABS5SHY8</accession>
<comment type="caution">
    <text evidence="1">The sequence shown here is derived from an EMBL/GenBank/DDBJ whole genome shotgun (WGS) entry which is preliminary data.</text>
</comment>
<organism evidence="1 2">
    <name type="scientific">Geomobilimonas luticola</name>
    <dbReference type="NCBI Taxonomy" id="1114878"/>
    <lineage>
        <taxon>Bacteria</taxon>
        <taxon>Pseudomonadati</taxon>
        <taxon>Thermodesulfobacteriota</taxon>
        <taxon>Desulfuromonadia</taxon>
        <taxon>Geobacterales</taxon>
        <taxon>Geobacteraceae</taxon>
        <taxon>Geomobilimonas</taxon>
    </lineage>
</organism>
<keyword evidence="2" id="KW-1185">Reference proteome</keyword>
<dbReference type="EMBL" id="JAHCVK010000009">
    <property type="protein sequence ID" value="MBT0654286.1"/>
    <property type="molecule type" value="Genomic_DNA"/>
</dbReference>
<dbReference type="Proteomes" id="UP000756860">
    <property type="component" value="Unassembled WGS sequence"/>
</dbReference>
<sequence length="464" mass="54314">MCKACRKTFSIKTTTTKPQSTSYKNLLLFKLIVNKMPFQRICEVLDMDMHTLYRKIDFLYKQCRLFAGNYERKLMELKKDRLYISLDRQDHVVNWASTNDKRNIVLNALGSADNKSGFVFGMHLNFDPGFRSSDIEKNARLCNDADVLPPFRRFARFWLPCDYIESKAYAKGLKAATKGKKLKEALKEDYDAAQAREDIEAYEEMSSAVKLPNNGLQIHAEYTMYGHMHFLHKLLPNVRKIRFFIEREPGLRAACLAAFAEEVKNARCDVFFVSINKDLNVHQRQNLVQRGKRDLEDFRDKKKHPLEISDTSLRQLLIEEMLENGELREIGNFKDQWLDYPAPPMNEPEKLVSWQTDMKDRRYSSFHLARLYSKASLHGIDRFFMQLRRRISLLERPIKTSSAMGRTWYGYSPYKPENIAKVIEIFRVFYNYVKVGEDGKTPAMRLGIAKGPAKVEDIIYYLPR</sequence>
<protein>
    <submittedName>
        <fullName evidence="1">Uncharacterized protein</fullName>
    </submittedName>
</protein>
<dbReference type="RefSeq" id="WP_214176294.1">
    <property type="nucleotide sequence ID" value="NZ_JAHCVK010000009.1"/>
</dbReference>